<organism evidence="1">
    <name type="scientific">marine metagenome</name>
    <dbReference type="NCBI Taxonomy" id="408172"/>
    <lineage>
        <taxon>unclassified sequences</taxon>
        <taxon>metagenomes</taxon>
        <taxon>ecological metagenomes</taxon>
    </lineage>
</organism>
<proteinExistence type="predicted"/>
<gene>
    <name evidence="1" type="ORF">METZ01_LOCUS447896</name>
</gene>
<sequence>MDSFMFCPNGVTYLKILRNPTHIKKELKWGFGATGGFAILE</sequence>
<dbReference type="EMBL" id="UINC01184020">
    <property type="protein sequence ID" value="SVD95042.1"/>
    <property type="molecule type" value="Genomic_DNA"/>
</dbReference>
<dbReference type="AlphaFoldDB" id="A0A382ZHV0"/>
<protein>
    <submittedName>
        <fullName evidence="1">Uncharacterized protein</fullName>
    </submittedName>
</protein>
<evidence type="ECO:0000313" key="1">
    <source>
        <dbReference type="EMBL" id="SVD95042.1"/>
    </source>
</evidence>
<accession>A0A382ZHV0</accession>
<reference evidence="1" key="1">
    <citation type="submission" date="2018-05" db="EMBL/GenBank/DDBJ databases">
        <authorList>
            <person name="Lanie J.A."/>
            <person name="Ng W.-L."/>
            <person name="Kazmierczak K.M."/>
            <person name="Andrzejewski T.M."/>
            <person name="Davidsen T.M."/>
            <person name="Wayne K.J."/>
            <person name="Tettelin H."/>
            <person name="Glass J.I."/>
            <person name="Rusch D."/>
            <person name="Podicherti R."/>
            <person name="Tsui H.-C.T."/>
            <person name="Winkler M.E."/>
        </authorList>
    </citation>
    <scope>NUCLEOTIDE SEQUENCE</scope>
</reference>
<name>A0A382ZHV0_9ZZZZ</name>